<keyword evidence="1" id="KW-0732">Signal</keyword>
<name>A0A914EN64_9BILA</name>
<dbReference type="PANTHER" id="PTHR23208:SF36">
    <property type="entry name" value="LYSOZYME-RELATED"/>
    <property type="match status" value="1"/>
</dbReference>
<dbReference type="PANTHER" id="PTHR23208">
    <property type="entry name" value="LYSOZYME PROTEIN"/>
    <property type="match status" value="1"/>
</dbReference>
<accession>A0A914EN64</accession>
<evidence type="ECO:0000256" key="1">
    <source>
        <dbReference type="SAM" id="SignalP"/>
    </source>
</evidence>
<proteinExistence type="predicted"/>
<keyword evidence="2" id="KW-1185">Reference proteome</keyword>
<dbReference type="GO" id="GO:0007165">
    <property type="term" value="P:signal transduction"/>
    <property type="evidence" value="ECO:0007669"/>
    <property type="project" value="TreeGrafter"/>
</dbReference>
<feature type="chain" id="PRO_5037617131" evidence="1">
    <location>
        <begin position="20"/>
        <end position="268"/>
    </location>
</feature>
<reference evidence="3" key="1">
    <citation type="submission" date="2022-11" db="UniProtKB">
        <authorList>
            <consortium name="WormBaseParasite"/>
        </authorList>
    </citation>
    <scope>IDENTIFICATION</scope>
</reference>
<dbReference type="AlphaFoldDB" id="A0A914EN64"/>
<dbReference type="InterPro" id="IPR051595">
    <property type="entry name" value="GH25_Enzymes"/>
</dbReference>
<evidence type="ECO:0000313" key="2">
    <source>
        <dbReference type="Proteomes" id="UP000887540"/>
    </source>
</evidence>
<evidence type="ECO:0000313" key="3">
    <source>
        <dbReference type="WBParaSite" id="ACRNAN_scaffold8921.g26392.t1"/>
    </source>
</evidence>
<sequence>MKSLLALVVLIIYVNQSYGQNFGFDLPASQVFTTAQFNCFVNQAYDTILLQIYSANGEFDQIGLQNVVNAKQSGLWSDAIINPCRNVNNTCKNGLITGVEQALEVIKYMNSSDAPYTYLNLQIQGYKNWPKNQTANQQFIMDFTNTILDAVNSGTYVSGIGIITNYNDWSNIVGPNFTNTSVMDLLWVNWNGQQDLTTGWIPFGGWRAPCMHQYAGNIVTNNCIPGIPTNYYYSDGNCVCHEAYCYSAFHKRRMMTFANKAQKFVRQQ</sequence>
<feature type="signal peptide" evidence="1">
    <location>
        <begin position="1"/>
        <end position="19"/>
    </location>
</feature>
<dbReference type="WBParaSite" id="ACRNAN_scaffold8921.g26392.t1">
    <property type="protein sequence ID" value="ACRNAN_scaffold8921.g26392.t1"/>
    <property type="gene ID" value="ACRNAN_scaffold8921.g26392"/>
</dbReference>
<dbReference type="Proteomes" id="UP000887540">
    <property type="component" value="Unplaced"/>
</dbReference>
<organism evidence="2 3">
    <name type="scientific">Acrobeloides nanus</name>
    <dbReference type="NCBI Taxonomy" id="290746"/>
    <lineage>
        <taxon>Eukaryota</taxon>
        <taxon>Metazoa</taxon>
        <taxon>Ecdysozoa</taxon>
        <taxon>Nematoda</taxon>
        <taxon>Chromadorea</taxon>
        <taxon>Rhabditida</taxon>
        <taxon>Tylenchina</taxon>
        <taxon>Cephalobomorpha</taxon>
        <taxon>Cephaloboidea</taxon>
        <taxon>Cephalobidae</taxon>
        <taxon>Acrobeloides</taxon>
    </lineage>
</organism>
<dbReference type="SUPFAM" id="SSF51445">
    <property type="entry name" value="(Trans)glycosidases"/>
    <property type="match status" value="1"/>
</dbReference>
<dbReference type="InterPro" id="IPR017853">
    <property type="entry name" value="GH"/>
</dbReference>
<protein>
    <submittedName>
        <fullName evidence="3">Uncharacterized protein</fullName>
    </submittedName>
</protein>